<proteinExistence type="inferred from homology"/>
<keyword evidence="4" id="KW-0479">Metal-binding</keyword>
<dbReference type="InterPro" id="IPR006543">
    <property type="entry name" value="Histidinol-phos"/>
</dbReference>
<dbReference type="InterPro" id="IPR036412">
    <property type="entry name" value="HAD-like_sf"/>
</dbReference>
<evidence type="ECO:0000313" key="9">
    <source>
        <dbReference type="Proteomes" id="UP000199608"/>
    </source>
</evidence>
<evidence type="ECO:0000256" key="4">
    <source>
        <dbReference type="ARBA" id="ARBA00022723"/>
    </source>
</evidence>
<organism evidence="8 9">
    <name type="scientific">Desulfobacula phenolica</name>
    <dbReference type="NCBI Taxonomy" id="90732"/>
    <lineage>
        <taxon>Bacteria</taxon>
        <taxon>Pseudomonadati</taxon>
        <taxon>Thermodesulfobacteriota</taxon>
        <taxon>Desulfobacteria</taxon>
        <taxon>Desulfobacterales</taxon>
        <taxon>Desulfobacteraceae</taxon>
        <taxon>Desulfobacula</taxon>
    </lineage>
</organism>
<name>A0A1H2IMV5_9BACT</name>
<comment type="subcellular location">
    <subcellularLocation>
        <location evidence="1">Cytoplasm</location>
    </subcellularLocation>
</comment>
<keyword evidence="6" id="KW-0119">Carbohydrate metabolism</keyword>
<reference evidence="9" key="1">
    <citation type="submission" date="2016-10" db="EMBL/GenBank/DDBJ databases">
        <authorList>
            <person name="Varghese N."/>
            <person name="Submissions S."/>
        </authorList>
    </citation>
    <scope>NUCLEOTIDE SEQUENCE [LARGE SCALE GENOMIC DNA]</scope>
    <source>
        <strain evidence="9">DSM 3384</strain>
    </source>
</reference>
<evidence type="ECO:0000256" key="6">
    <source>
        <dbReference type="ARBA" id="ARBA00023277"/>
    </source>
</evidence>
<dbReference type="Pfam" id="PF13242">
    <property type="entry name" value="Hydrolase_like"/>
    <property type="match status" value="1"/>
</dbReference>
<dbReference type="InterPro" id="IPR004446">
    <property type="entry name" value="Heptose_bisP_phosphatase"/>
</dbReference>
<keyword evidence="9" id="KW-1185">Reference proteome</keyword>
<dbReference type="PANTHER" id="PTHR42891">
    <property type="entry name" value="D-GLYCERO-BETA-D-MANNO-HEPTOSE-1,7-BISPHOSPHATE 7-PHOSPHATASE"/>
    <property type="match status" value="1"/>
</dbReference>
<dbReference type="SUPFAM" id="SSF56784">
    <property type="entry name" value="HAD-like"/>
    <property type="match status" value="1"/>
</dbReference>
<accession>A0A1H2IMV5</accession>
<sequence>MTNLWSKTSVRLLPLQNKEKIMEYTVFLDRDGVINKDSSEYIKDPSEFAFIPNSPEAIALLTKNGFNVIVITNQSLIGRHMATPDKLQAIFEKMKKGVKKAGGEIKDIFFCPHVPEDKCFCRKPMPGLIFDANKKYPIDLAQSCMVGDSAKDIECARNAGCSKAVLVKTGNGKTAQADLRKKGITPDHIASDLYEAACWIIKSVKF</sequence>
<dbReference type="GO" id="GO:0005975">
    <property type="term" value="P:carbohydrate metabolic process"/>
    <property type="evidence" value="ECO:0007669"/>
    <property type="project" value="InterPro"/>
</dbReference>
<dbReference type="Gene3D" id="3.40.50.1000">
    <property type="entry name" value="HAD superfamily/HAD-like"/>
    <property type="match status" value="1"/>
</dbReference>
<dbReference type="AlphaFoldDB" id="A0A1H2IMV5"/>
<gene>
    <name evidence="8" type="ORF">SAMN04487931_10929</name>
</gene>
<dbReference type="NCBIfam" id="TIGR01662">
    <property type="entry name" value="HAD-SF-IIIA"/>
    <property type="match status" value="1"/>
</dbReference>
<evidence type="ECO:0000256" key="5">
    <source>
        <dbReference type="ARBA" id="ARBA00022801"/>
    </source>
</evidence>
<dbReference type="CDD" id="cd07503">
    <property type="entry name" value="HAD_HisB-N"/>
    <property type="match status" value="1"/>
</dbReference>
<dbReference type="GO" id="GO:0005737">
    <property type="term" value="C:cytoplasm"/>
    <property type="evidence" value="ECO:0007669"/>
    <property type="project" value="UniProtKB-SubCell"/>
</dbReference>
<dbReference type="Proteomes" id="UP000199608">
    <property type="component" value="Unassembled WGS sequence"/>
</dbReference>
<keyword evidence="3" id="KW-0963">Cytoplasm</keyword>
<dbReference type="InterPro" id="IPR006549">
    <property type="entry name" value="HAD-SF_hydro_IIIA"/>
</dbReference>
<protein>
    <recommendedName>
        <fullName evidence="7">D,D-heptose 1,7-bisphosphate phosphatase</fullName>
    </recommendedName>
</protein>
<evidence type="ECO:0000313" key="8">
    <source>
        <dbReference type="EMBL" id="SDU45487.1"/>
    </source>
</evidence>
<evidence type="ECO:0000256" key="2">
    <source>
        <dbReference type="ARBA" id="ARBA00005628"/>
    </source>
</evidence>
<dbReference type="GO" id="GO:0016791">
    <property type="term" value="F:phosphatase activity"/>
    <property type="evidence" value="ECO:0007669"/>
    <property type="project" value="InterPro"/>
</dbReference>
<evidence type="ECO:0000256" key="1">
    <source>
        <dbReference type="ARBA" id="ARBA00004496"/>
    </source>
</evidence>
<keyword evidence="5" id="KW-0378">Hydrolase</keyword>
<dbReference type="GO" id="GO:0046872">
    <property type="term" value="F:metal ion binding"/>
    <property type="evidence" value="ECO:0007669"/>
    <property type="project" value="UniProtKB-KW"/>
</dbReference>
<dbReference type="PANTHER" id="PTHR42891:SF1">
    <property type="entry name" value="D-GLYCERO-BETA-D-MANNO-HEPTOSE-1,7-BISPHOSPHATE 7-PHOSPHATASE"/>
    <property type="match status" value="1"/>
</dbReference>
<evidence type="ECO:0000256" key="3">
    <source>
        <dbReference type="ARBA" id="ARBA00022490"/>
    </source>
</evidence>
<comment type="similarity">
    <text evidence="2">Belongs to the GmhB family.</text>
</comment>
<evidence type="ECO:0000256" key="7">
    <source>
        <dbReference type="ARBA" id="ARBA00031828"/>
    </source>
</evidence>
<dbReference type="NCBIfam" id="NF006506">
    <property type="entry name" value="PRK08942.1"/>
    <property type="match status" value="1"/>
</dbReference>
<dbReference type="InterPro" id="IPR023214">
    <property type="entry name" value="HAD_sf"/>
</dbReference>
<dbReference type="EMBL" id="FNLL01000009">
    <property type="protein sequence ID" value="SDU45487.1"/>
    <property type="molecule type" value="Genomic_DNA"/>
</dbReference>
<dbReference type="NCBIfam" id="TIGR01656">
    <property type="entry name" value="Histidinol-ppas"/>
    <property type="match status" value="1"/>
</dbReference>